<dbReference type="Proteomes" id="UP001226867">
    <property type="component" value="Unassembled WGS sequence"/>
</dbReference>
<dbReference type="RefSeq" id="WP_307692650.1">
    <property type="nucleotide sequence ID" value="NZ_JAUSRO010000023.1"/>
</dbReference>
<evidence type="ECO:0000313" key="2">
    <source>
        <dbReference type="Proteomes" id="UP001226867"/>
    </source>
</evidence>
<keyword evidence="2" id="KW-1185">Reference proteome</keyword>
<accession>A0ABT9SEY3</accession>
<reference evidence="1 2" key="1">
    <citation type="submission" date="2023-07" db="EMBL/GenBank/DDBJ databases">
        <title>Sorghum-associated microbial communities from plants grown in Nebraska, USA.</title>
        <authorList>
            <person name="Schachtman D."/>
        </authorList>
    </citation>
    <scope>NUCLEOTIDE SEQUENCE [LARGE SCALE GENOMIC DNA]</scope>
    <source>
        <strain evidence="1 2">DS1607</strain>
    </source>
</reference>
<proteinExistence type="predicted"/>
<name>A0ABT9SEY3_9BURK</name>
<protein>
    <submittedName>
        <fullName evidence="1">Uncharacterized protein</fullName>
    </submittedName>
</protein>
<gene>
    <name evidence="1" type="ORF">J2W36_005201</name>
</gene>
<comment type="caution">
    <text evidence="1">The sequence shown here is derived from an EMBL/GenBank/DDBJ whole genome shotgun (WGS) entry which is preliminary data.</text>
</comment>
<organism evidence="1 2">
    <name type="scientific">Variovorax ginsengisoli</name>
    <dbReference type="NCBI Taxonomy" id="363844"/>
    <lineage>
        <taxon>Bacteria</taxon>
        <taxon>Pseudomonadati</taxon>
        <taxon>Pseudomonadota</taxon>
        <taxon>Betaproteobacteria</taxon>
        <taxon>Burkholderiales</taxon>
        <taxon>Comamonadaceae</taxon>
        <taxon>Variovorax</taxon>
    </lineage>
</organism>
<evidence type="ECO:0000313" key="1">
    <source>
        <dbReference type="EMBL" id="MDP9902923.1"/>
    </source>
</evidence>
<dbReference type="EMBL" id="JAUSRO010000023">
    <property type="protein sequence ID" value="MDP9902923.1"/>
    <property type="molecule type" value="Genomic_DNA"/>
</dbReference>
<sequence length="128" mass="14673">MDEEPNLLDPSKLRYDLEHRDLFDFLALHRPQGLDCPICGTNHWGVYVTEDSEVRRTQGRREYRVLPDGRKTVDKFNPDVPSEMAIKYSQDCYSLVCSKCGHLVSFNASVVARSAQAKRALEARNKKT</sequence>